<organism evidence="2 3">
    <name type="scientific">Roseiconus nitratireducens</name>
    <dbReference type="NCBI Taxonomy" id="2605748"/>
    <lineage>
        <taxon>Bacteria</taxon>
        <taxon>Pseudomonadati</taxon>
        <taxon>Planctomycetota</taxon>
        <taxon>Planctomycetia</taxon>
        <taxon>Pirellulales</taxon>
        <taxon>Pirellulaceae</taxon>
        <taxon>Roseiconus</taxon>
    </lineage>
</organism>
<dbReference type="RefSeq" id="WP_150079332.1">
    <property type="nucleotide sequence ID" value="NZ_VWOX01000020.1"/>
</dbReference>
<dbReference type="Gene3D" id="3.40.50.150">
    <property type="entry name" value="Vaccinia Virus protein VP39"/>
    <property type="match status" value="1"/>
</dbReference>
<sequence>MMDQPGLPEDEHRLALAGLARLNRFTGIASQLYRHLRREACRNPGRTLRILDVASGSADLPLAWAVRARRDGLKFEITTTDISDFAIAEQQRLAKQYDVQINSVQADCLNDPLPGGFDVVTNSLFMHHLDEHDVGRLTERMLDISRGKVMICDLERSRSNLALVSVGAHLLSRSVVVHHDARWSVRGAFTRDELKHLVRAASGQDAAVRRVIPCRMFVMLRGRCAAVKESR</sequence>
<dbReference type="GO" id="GO:0008168">
    <property type="term" value="F:methyltransferase activity"/>
    <property type="evidence" value="ECO:0007669"/>
    <property type="project" value="UniProtKB-KW"/>
</dbReference>
<dbReference type="Pfam" id="PF13649">
    <property type="entry name" value="Methyltransf_25"/>
    <property type="match status" value="1"/>
</dbReference>
<accession>A0A5M6CVR4</accession>
<evidence type="ECO:0000259" key="1">
    <source>
        <dbReference type="Pfam" id="PF13649"/>
    </source>
</evidence>
<dbReference type="Proteomes" id="UP000324479">
    <property type="component" value="Unassembled WGS sequence"/>
</dbReference>
<keyword evidence="2" id="KW-0489">Methyltransferase</keyword>
<dbReference type="InterPro" id="IPR041698">
    <property type="entry name" value="Methyltransf_25"/>
</dbReference>
<keyword evidence="2" id="KW-0808">Transferase</keyword>
<reference evidence="2 3" key="1">
    <citation type="submission" date="2019-08" db="EMBL/GenBank/DDBJ databases">
        <authorList>
            <person name="Dhanesh K."/>
            <person name="Kumar G."/>
            <person name="Sasikala C."/>
            <person name="Venkata Ramana C."/>
        </authorList>
    </citation>
    <scope>NUCLEOTIDE SEQUENCE [LARGE SCALE GENOMIC DNA]</scope>
    <source>
        <strain evidence="2 3">JC645</strain>
    </source>
</reference>
<name>A0A5M6CVR4_9BACT</name>
<dbReference type="SUPFAM" id="SSF53335">
    <property type="entry name" value="S-adenosyl-L-methionine-dependent methyltransferases"/>
    <property type="match status" value="1"/>
</dbReference>
<feature type="domain" description="Methyltransferase" evidence="1">
    <location>
        <begin position="50"/>
        <end position="143"/>
    </location>
</feature>
<dbReference type="InterPro" id="IPR029063">
    <property type="entry name" value="SAM-dependent_MTases_sf"/>
</dbReference>
<proteinExistence type="predicted"/>
<evidence type="ECO:0000313" key="3">
    <source>
        <dbReference type="Proteomes" id="UP000324479"/>
    </source>
</evidence>
<dbReference type="AlphaFoldDB" id="A0A5M6CVR4"/>
<dbReference type="GO" id="GO:0032259">
    <property type="term" value="P:methylation"/>
    <property type="evidence" value="ECO:0007669"/>
    <property type="project" value="UniProtKB-KW"/>
</dbReference>
<comment type="caution">
    <text evidence="2">The sequence shown here is derived from an EMBL/GenBank/DDBJ whole genome shotgun (WGS) entry which is preliminary data.</text>
</comment>
<dbReference type="EMBL" id="VWOX01000020">
    <property type="protein sequence ID" value="KAA5539334.1"/>
    <property type="molecule type" value="Genomic_DNA"/>
</dbReference>
<gene>
    <name evidence="2" type="ORF">FYK55_24830</name>
</gene>
<evidence type="ECO:0000313" key="2">
    <source>
        <dbReference type="EMBL" id="KAA5539334.1"/>
    </source>
</evidence>
<protein>
    <submittedName>
        <fullName evidence="2">Methyltransferase domain-containing protein</fullName>
    </submittedName>
</protein>
<keyword evidence="3" id="KW-1185">Reference proteome</keyword>